<dbReference type="PANTHER" id="PTHR12232:SF15">
    <property type="entry name" value="SH3 DOMAIN-BINDING GLUTAMIC ACID-RICH PROTEIN HOMOLOG"/>
    <property type="match status" value="1"/>
</dbReference>
<protein>
    <recommendedName>
        <fullName evidence="4">SH3 domain-binding glutamic acid-rich-like protein 3</fullName>
    </recommendedName>
</protein>
<dbReference type="InterPro" id="IPR051033">
    <property type="entry name" value="SH3BGR"/>
</dbReference>
<dbReference type="GO" id="GO:0005737">
    <property type="term" value="C:cytoplasm"/>
    <property type="evidence" value="ECO:0007669"/>
    <property type="project" value="TreeGrafter"/>
</dbReference>
<dbReference type="EnsemblMetazoa" id="XM_021045107.2">
    <property type="protein sequence ID" value="XP_020900766.1"/>
    <property type="gene ID" value="LOC110239391"/>
</dbReference>
<dbReference type="OMA" id="VYCGDFA"/>
<dbReference type="InterPro" id="IPR006993">
    <property type="entry name" value="Glut_rich_SH3-bd"/>
</dbReference>
<sequence length="97" mass="11030">MGDVTVYYSSVSSNLEIKKDQQRIEMILKKSYKGNPIKYIDIAADSEAKERMRDIAGNPKALPPQICKGNEYLGDFAAFFDAIEREDLDGFLKIDYN</sequence>
<evidence type="ECO:0000313" key="2">
    <source>
        <dbReference type="EnsemblMetazoa" id="XP_020900766.1"/>
    </source>
</evidence>
<accession>A0A913XA28</accession>
<reference evidence="2" key="1">
    <citation type="submission" date="2022-11" db="UniProtKB">
        <authorList>
            <consortium name="EnsemblMetazoa"/>
        </authorList>
    </citation>
    <scope>IDENTIFICATION</scope>
</reference>
<dbReference type="KEGG" id="epa:110239391"/>
<organism evidence="2 3">
    <name type="scientific">Exaiptasia diaphana</name>
    <name type="common">Tropical sea anemone</name>
    <name type="synonym">Aiptasia pulchella</name>
    <dbReference type="NCBI Taxonomy" id="2652724"/>
    <lineage>
        <taxon>Eukaryota</taxon>
        <taxon>Metazoa</taxon>
        <taxon>Cnidaria</taxon>
        <taxon>Anthozoa</taxon>
        <taxon>Hexacorallia</taxon>
        <taxon>Actiniaria</taxon>
        <taxon>Aiptasiidae</taxon>
        <taxon>Exaiptasia</taxon>
    </lineage>
</organism>
<dbReference type="GeneID" id="110239391"/>
<keyword evidence="3" id="KW-1185">Reference proteome</keyword>
<dbReference type="OrthoDB" id="9932926at2759"/>
<evidence type="ECO:0000313" key="3">
    <source>
        <dbReference type="Proteomes" id="UP000887567"/>
    </source>
</evidence>
<dbReference type="RefSeq" id="XP_020900766.1">
    <property type="nucleotide sequence ID" value="XM_021045107.2"/>
</dbReference>
<dbReference type="SUPFAM" id="SSF52833">
    <property type="entry name" value="Thioredoxin-like"/>
    <property type="match status" value="1"/>
</dbReference>
<dbReference type="AlphaFoldDB" id="A0A913XA28"/>
<comment type="similarity">
    <text evidence="1">Belongs to the SH3BGR family.</text>
</comment>
<dbReference type="InterPro" id="IPR036249">
    <property type="entry name" value="Thioredoxin-like_sf"/>
</dbReference>
<evidence type="ECO:0000256" key="1">
    <source>
        <dbReference type="ARBA" id="ARBA00007764"/>
    </source>
</evidence>
<dbReference type="PANTHER" id="PTHR12232">
    <property type="entry name" value="SH3 DOMAIN-BINDING GLUTAMIC ACID-RICH-LIKE PROTEIN"/>
    <property type="match status" value="1"/>
</dbReference>
<evidence type="ECO:0008006" key="4">
    <source>
        <dbReference type="Google" id="ProtNLM"/>
    </source>
</evidence>
<proteinExistence type="inferred from homology"/>
<name>A0A913XA28_EXADI</name>
<dbReference type="Proteomes" id="UP000887567">
    <property type="component" value="Unplaced"/>
</dbReference>
<dbReference type="Pfam" id="PF04908">
    <property type="entry name" value="SH3BGR"/>
    <property type="match status" value="1"/>
</dbReference>
<dbReference type="Gene3D" id="3.40.30.10">
    <property type="entry name" value="Glutaredoxin"/>
    <property type="match status" value="1"/>
</dbReference>